<dbReference type="SUPFAM" id="SSF50249">
    <property type="entry name" value="Nucleic acid-binding proteins"/>
    <property type="match status" value="1"/>
</dbReference>
<evidence type="ECO:0000313" key="1">
    <source>
        <dbReference type="EMBL" id="QHS86293.1"/>
    </source>
</evidence>
<organism evidence="1">
    <name type="scientific">viral metagenome</name>
    <dbReference type="NCBI Taxonomy" id="1070528"/>
    <lineage>
        <taxon>unclassified sequences</taxon>
        <taxon>metagenomes</taxon>
        <taxon>organismal metagenomes</taxon>
    </lineage>
</organism>
<dbReference type="InterPro" id="IPR012340">
    <property type="entry name" value="NA-bd_OB-fold"/>
</dbReference>
<evidence type="ECO:0008006" key="2">
    <source>
        <dbReference type="Google" id="ProtNLM"/>
    </source>
</evidence>
<proteinExistence type="predicted"/>
<dbReference type="EMBL" id="MN739052">
    <property type="protein sequence ID" value="QHS86293.1"/>
    <property type="molecule type" value="Genomic_DNA"/>
</dbReference>
<dbReference type="AlphaFoldDB" id="A0A6C0B491"/>
<sequence>MAKPNQKPQIYGVYMKSMLTKRVALSINQVGKNIKRNLENMISKGTEGRCIAEGFIKPNSVRILTYSSGDIAGDQITFETVFECMICYPIEGMLIECMVKTITKAGIHAEVTDEDGIVPLTIFVARDHQYNDKAFGQAKENTKITVRVIGIRFELNDPFICVIAKLMENQAVEQKRPITIQQD</sequence>
<name>A0A6C0B491_9ZZZZ</name>
<accession>A0A6C0B491</accession>
<protein>
    <recommendedName>
        <fullName evidence="2">S1 motif domain-containing protein</fullName>
    </recommendedName>
</protein>
<reference evidence="1" key="1">
    <citation type="journal article" date="2020" name="Nature">
        <title>Giant virus diversity and host interactions through global metagenomics.</title>
        <authorList>
            <person name="Schulz F."/>
            <person name="Roux S."/>
            <person name="Paez-Espino D."/>
            <person name="Jungbluth S."/>
            <person name="Walsh D.A."/>
            <person name="Denef V.J."/>
            <person name="McMahon K.D."/>
            <person name="Konstantinidis K.T."/>
            <person name="Eloe-Fadrosh E.A."/>
            <person name="Kyrpides N.C."/>
            <person name="Woyke T."/>
        </authorList>
    </citation>
    <scope>NUCLEOTIDE SEQUENCE</scope>
    <source>
        <strain evidence="1">GVMAG-M-3300009187-29</strain>
    </source>
</reference>